<dbReference type="Pfam" id="PF12706">
    <property type="entry name" value="Lactamase_B_2"/>
    <property type="match status" value="1"/>
</dbReference>
<dbReference type="InterPro" id="IPR001279">
    <property type="entry name" value="Metallo-B-lactamas"/>
</dbReference>
<dbReference type="PANTHER" id="PTHR43546:SF8">
    <property type="entry name" value="METALLO-BETA-LACTAMASE DOMAIN-CONTAINING PROTEIN"/>
    <property type="match status" value="1"/>
</dbReference>
<accession>A0A0M0BT58</accession>
<dbReference type="EMBL" id="LFWV01000033">
    <property type="protein sequence ID" value="KON31530.1"/>
    <property type="molecule type" value="Genomic_DNA"/>
</dbReference>
<comment type="caution">
    <text evidence="2">The sequence shown here is derived from an EMBL/GenBank/DDBJ whole genome shotgun (WGS) entry which is preliminary data.</text>
</comment>
<evidence type="ECO:0000313" key="2">
    <source>
        <dbReference type="EMBL" id="KON31530.1"/>
    </source>
</evidence>
<dbReference type="Proteomes" id="UP000054016">
    <property type="component" value="Unassembled WGS sequence"/>
</dbReference>
<sequence>MPIDKTPEKNAILFVWFNHYAGILVKTPSKTIVVDPVDVRARSFPYVDAILITHEHYDHLDPRLITEIQRDTNCTIIADPASTQRLQHAIPPEKLQQISPAEEIKIGEVSIKAAKCNHPAAAPVTYIITSEDGVKIFHTADSLPFPELAAIGEKEKFDVVFCTVGIAPGSSPETGFEIARLTKPQVAVPYHTNSTDYQQQFAAILKEELPRTACLIPELNKIYQVSKRK</sequence>
<evidence type="ECO:0000313" key="3">
    <source>
        <dbReference type="Proteomes" id="UP000054016"/>
    </source>
</evidence>
<dbReference type="Gene3D" id="3.60.15.10">
    <property type="entry name" value="Ribonuclease Z/Hydroxyacylglutathione hydrolase-like"/>
    <property type="match status" value="1"/>
</dbReference>
<dbReference type="InterPro" id="IPR036866">
    <property type="entry name" value="RibonucZ/Hydroxyglut_hydro"/>
</dbReference>
<dbReference type="SMART" id="SM00849">
    <property type="entry name" value="Lactamase_B"/>
    <property type="match status" value="1"/>
</dbReference>
<organism evidence="2 3">
    <name type="scientific">miscellaneous Crenarchaeota group-1 archaeon SG8-32-3</name>
    <dbReference type="NCBI Taxonomy" id="1685125"/>
    <lineage>
        <taxon>Archaea</taxon>
        <taxon>Candidatus Bathyarchaeota</taxon>
        <taxon>MCG-1</taxon>
    </lineage>
</organism>
<dbReference type="SUPFAM" id="SSF56281">
    <property type="entry name" value="Metallo-hydrolase/oxidoreductase"/>
    <property type="match status" value="1"/>
</dbReference>
<protein>
    <recommendedName>
        <fullName evidence="1">Metallo-beta-lactamase domain-containing protein</fullName>
    </recommendedName>
</protein>
<evidence type="ECO:0000259" key="1">
    <source>
        <dbReference type="SMART" id="SM00849"/>
    </source>
</evidence>
<gene>
    <name evidence="2" type="ORF">AC478_02700</name>
</gene>
<dbReference type="InterPro" id="IPR050114">
    <property type="entry name" value="UPF0173_UPF0282_UlaG_hydrolase"/>
</dbReference>
<name>A0A0M0BT58_9ARCH</name>
<feature type="domain" description="Metallo-beta-lactamase" evidence="1">
    <location>
        <begin position="19"/>
        <end position="191"/>
    </location>
</feature>
<dbReference type="AlphaFoldDB" id="A0A0M0BT58"/>
<dbReference type="PANTHER" id="PTHR43546">
    <property type="entry name" value="UPF0173 METAL-DEPENDENT HYDROLASE MJ1163-RELATED"/>
    <property type="match status" value="1"/>
</dbReference>
<proteinExistence type="predicted"/>
<reference evidence="3" key="1">
    <citation type="submission" date="2015-06" db="EMBL/GenBank/DDBJ databases">
        <title>New insights into the roles of widespread benthic archaea in carbon and nitrogen cycling.</title>
        <authorList>
            <person name="Lazar C.S."/>
            <person name="Baker B.J."/>
            <person name="Seitz K.W."/>
            <person name="Hyde A.S."/>
            <person name="Dick G.J."/>
            <person name="Hinrichs K.-U."/>
            <person name="Teske A.P."/>
        </authorList>
    </citation>
    <scope>NUCLEOTIDE SEQUENCE [LARGE SCALE GENOMIC DNA]</scope>
</reference>